<dbReference type="OrthoDB" id="1164581at2"/>
<name>A0A504J3E4_9FLAO</name>
<dbReference type="Gene3D" id="1.10.10.60">
    <property type="entry name" value="Homeodomain-like"/>
    <property type="match status" value="1"/>
</dbReference>
<dbReference type="GO" id="GO:0043565">
    <property type="term" value="F:sequence-specific DNA binding"/>
    <property type="evidence" value="ECO:0007669"/>
    <property type="project" value="InterPro"/>
</dbReference>
<evidence type="ECO:0000259" key="1">
    <source>
        <dbReference type="Pfam" id="PF02954"/>
    </source>
</evidence>
<gene>
    <name evidence="2" type="ORF">FHK87_21235</name>
</gene>
<protein>
    <recommendedName>
        <fullName evidence="1">DNA binding HTH domain-containing protein</fullName>
    </recommendedName>
</protein>
<comment type="caution">
    <text evidence="2">The sequence shown here is derived from an EMBL/GenBank/DDBJ whole genome shotgun (WGS) entry which is preliminary data.</text>
</comment>
<dbReference type="InterPro" id="IPR002197">
    <property type="entry name" value="HTH_Fis"/>
</dbReference>
<keyword evidence="3" id="KW-1185">Reference proteome</keyword>
<evidence type="ECO:0000313" key="3">
    <source>
        <dbReference type="Proteomes" id="UP000315540"/>
    </source>
</evidence>
<accession>A0A504J3E4</accession>
<dbReference type="Pfam" id="PF02954">
    <property type="entry name" value="HTH_8"/>
    <property type="match status" value="1"/>
</dbReference>
<proteinExistence type="predicted"/>
<dbReference type="RefSeq" id="WP_140596450.1">
    <property type="nucleotide sequence ID" value="NZ_VFWZ01000008.1"/>
</dbReference>
<organism evidence="2 3">
    <name type="scientific">Aquimarina algicola</name>
    <dbReference type="NCBI Taxonomy" id="2589995"/>
    <lineage>
        <taxon>Bacteria</taxon>
        <taxon>Pseudomonadati</taxon>
        <taxon>Bacteroidota</taxon>
        <taxon>Flavobacteriia</taxon>
        <taxon>Flavobacteriales</taxon>
        <taxon>Flavobacteriaceae</taxon>
        <taxon>Aquimarina</taxon>
    </lineage>
</organism>
<dbReference type="AlphaFoldDB" id="A0A504J3E4"/>
<feature type="domain" description="DNA binding HTH" evidence="1">
    <location>
        <begin position="8"/>
        <end position="28"/>
    </location>
</feature>
<evidence type="ECO:0000313" key="2">
    <source>
        <dbReference type="EMBL" id="TPN82952.1"/>
    </source>
</evidence>
<sequence>MQFTFKTKQELSAFLGISRQTLRRKMKEIEGLDTGRRQLLYPYEVRMVFKAFGVHD</sequence>
<dbReference type="Proteomes" id="UP000315540">
    <property type="component" value="Unassembled WGS sequence"/>
</dbReference>
<reference evidence="2 3" key="1">
    <citation type="submission" date="2019-06" db="EMBL/GenBank/DDBJ databases">
        <authorList>
            <person name="Meng X."/>
        </authorList>
    </citation>
    <scope>NUCLEOTIDE SEQUENCE [LARGE SCALE GENOMIC DNA]</scope>
    <source>
        <strain evidence="2 3">M625</strain>
    </source>
</reference>
<dbReference type="EMBL" id="VFWZ01000008">
    <property type="protein sequence ID" value="TPN82952.1"/>
    <property type="molecule type" value="Genomic_DNA"/>
</dbReference>